<dbReference type="EMBL" id="SZZH01000004">
    <property type="protein sequence ID" value="TKV57747.1"/>
    <property type="molecule type" value="Genomic_DNA"/>
</dbReference>
<comment type="cofactor">
    <cofactor evidence="1">
        <name>FAD</name>
        <dbReference type="ChEBI" id="CHEBI:57692"/>
    </cofactor>
</comment>
<dbReference type="PANTHER" id="PTHR10961:SF7">
    <property type="entry name" value="FAD DEPENDENT OXIDOREDUCTASE DOMAIN-CONTAINING PROTEIN"/>
    <property type="match status" value="1"/>
</dbReference>
<dbReference type="Gene3D" id="3.50.50.60">
    <property type="entry name" value="FAD/NAD(P)-binding domain"/>
    <property type="match status" value="1"/>
</dbReference>
<keyword evidence="3" id="KW-0274">FAD</keyword>
<gene>
    <name evidence="6" type="ORF">FDO65_16530</name>
</gene>
<dbReference type="Proteomes" id="UP000306985">
    <property type="component" value="Unassembled WGS sequence"/>
</dbReference>
<dbReference type="GO" id="GO:0008115">
    <property type="term" value="F:sarcosine oxidase activity"/>
    <property type="evidence" value="ECO:0007669"/>
    <property type="project" value="TreeGrafter"/>
</dbReference>
<protein>
    <submittedName>
        <fullName evidence="6">FAD-dependent oxidoreductase</fullName>
    </submittedName>
</protein>
<accession>A0A4U6QCB0</accession>
<proteinExistence type="predicted"/>
<dbReference type="InterPro" id="IPR045170">
    <property type="entry name" value="MTOX"/>
</dbReference>
<evidence type="ECO:0000256" key="3">
    <source>
        <dbReference type="ARBA" id="ARBA00022827"/>
    </source>
</evidence>
<dbReference type="SUPFAM" id="SSF54373">
    <property type="entry name" value="FAD-linked reductases, C-terminal domain"/>
    <property type="match status" value="1"/>
</dbReference>
<dbReference type="InterPro" id="IPR006076">
    <property type="entry name" value="FAD-dep_OxRdtase"/>
</dbReference>
<sequence length="385" mass="40466">MSAGNGPAGDRRRFLVVGAGLAGASAAWHLARRGHAVTVVERDVPASAAGSSHGSARILRFAYPDLDYVQWVQEATAGWRELAEVSGTQVLTPTVALDYGVTRNPAALAAVLARAGVAHELLTPDQARGRWAGLRPDTDVLAHPGWVIDAESTVHAMLGQAQSHGAHVESGFSVAGLTRTPTGLSARAADGRTVDADHVVIAAGGWLPDLLDGLDLPAGFRAAIPGFTVREENAFHFPYRDQGAARWPTLIHKRPEMAVYSLPGDRDAGFRGQKVAEYEGGSVIGSATHGSGTVDQANRARVVEYVREFLPGLDPEPYAETTCLFTTTPSEDFVIDTANDVTVLSACSGHGAKFAPLLGRWAADTALAGTAVVPRFGVQRETAGV</sequence>
<reference evidence="6 7" key="1">
    <citation type="submission" date="2019-05" db="EMBL/GenBank/DDBJ databases">
        <title>Nakamurella sp. N5BH11, whole genome shotgun sequence.</title>
        <authorList>
            <person name="Tuo L."/>
        </authorList>
    </citation>
    <scope>NUCLEOTIDE SEQUENCE [LARGE SCALE GENOMIC DNA]</scope>
    <source>
        <strain evidence="6 7">N5BH11</strain>
    </source>
</reference>
<dbReference type="GO" id="GO:0050660">
    <property type="term" value="F:flavin adenine dinucleotide binding"/>
    <property type="evidence" value="ECO:0007669"/>
    <property type="project" value="InterPro"/>
</dbReference>
<dbReference type="OrthoDB" id="9806257at2"/>
<dbReference type="AlphaFoldDB" id="A0A4U6QCB0"/>
<feature type="domain" description="FAD dependent oxidoreductase" evidence="5">
    <location>
        <begin position="14"/>
        <end position="364"/>
    </location>
</feature>
<dbReference type="PANTHER" id="PTHR10961">
    <property type="entry name" value="PEROXISOMAL SARCOSINE OXIDASE"/>
    <property type="match status" value="1"/>
</dbReference>
<comment type="caution">
    <text evidence="6">The sequence shown here is derived from an EMBL/GenBank/DDBJ whole genome shotgun (WGS) entry which is preliminary data.</text>
</comment>
<evidence type="ECO:0000313" key="6">
    <source>
        <dbReference type="EMBL" id="TKV57747.1"/>
    </source>
</evidence>
<dbReference type="InterPro" id="IPR006311">
    <property type="entry name" value="TAT_signal"/>
</dbReference>
<dbReference type="Pfam" id="PF01266">
    <property type="entry name" value="DAO"/>
    <property type="match status" value="1"/>
</dbReference>
<dbReference type="Gene3D" id="3.30.9.10">
    <property type="entry name" value="D-Amino Acid Oxidase, subunit A, domain 2"/>
    <property type="match status" value="1"/>
</dbReference>
<evidence type="ECO:0000259" key="5">
    <source>
        <dbReference type="Pfam" id="PF01266"/>
    </source>
</evidence>
<name>A0A4U6QCB0_9ACTN</name>
<dbReference type="InterPro" id="IPR036188">
    <property type="entry name" value="FAD/NAD-bd_sf"/>
</dbReference>
<dbReference type="PROSITE" id="PS51318">
    <property type="entry name" value="TAT"/>
    <property type="match status" value="1"/>
</dbReference>
<evidence type="ECO:0000313" key="7">
    <source>
        <dbReference type="Proteomes" id="UP000306985"/>
    </source>
</evidence>
<keyword evidence="2" id="KW-0285">Flavoprotein</keyword>
<keyword evidence="4" id="KW-0560">Oxidoreductase</keyword>
<evidence type="ECO:0000256" key="4">
    <source>
        <dbReference type="ARBA" id="ARBA00023002"/>
    </source>
</evidence>
<keyword evidence="7" id="KW-1185">Reference proteome</keyword>
<dbReference type="RefSeq" id="WP_137450831.1">
    <property type="nucleotide sequence ID" value="NZ_SZZH01000004.1"/>
</dbReference>
<evidence type="ECO:0000256" key="1">
    <source>
        <dbReference type="ARBA" id="ARBA00001974"/>
    </source>
</evidence>
<dbReference type="SUPFAM" id="SSF51905">
    <property type="entry name" value="FAD/NAD(P)-binding domain"/>
    <property type="match status" value="1"/>
</dbReference>
<organism evidence="6 7">
    <name type="scientific">Nakamurella flava</name>
    <dbReference type="NCBI Taxonomy" id="2576308"/>
    <lineage>
        <taxon>Bacteria</taxon>
        <taxon>Bacillati</taxon>
        <taxon>Actinomycetota</taxon>
        <taxon>Actinomycetes</taxon>
        <taxon>Nakamurellales</taxon>
        <taxon>Nakamurellaceae</taxon>
        <taxon>Nakamurella</taxon>
    </lineage>
</organism>
<evidence type="ECO:0000256" key="2">
    <source>
        <dbReference type="ARBA" id="ARBA00022630"/>
    </source>
</evidence>